<dbReference type="Gene3D" id="4.10.60.10">
    <property type="entry name" value="Zinc finger, CCHC-type"/>
    <property type="match status" value="1"/>
</dbReference>
<organism evidence="4 5">
    <name type="scientific">Spodoptera exigua</name>
    <name type="common">Beet armyworm</name>
    <name type="synonym">Noctua fulgens</name>
    <dbReference type="NCBI Taxonomy" id="7107"/>
    <lineage>
        <taxon>Eukaryota</taxon>
        <taxon>Metazoa</taxon>
        <taxon>Ecdysozoa</taxon>
        <taxon>Arthropoda</taxon>
        <taxon>Hexapoda</taxon>
        <taxon>Insecta</taxon>
        <taxon>Pterygota</taxon>
        <taxon>Neoptera</taxon>
        <taxon>Endopterygota</taxon>
        <taxon>Lepidoptera</taxon>
        <taxon>Glossata</taxon>
        <taxon>Ditrysia</taxon>
        <taxon>Noctuoidea</taxon>
        <taxon>Noctuidae</taxon>
        <taxon>Amphipyrinae</taxon>
        <taxon>Spodoptera</taxon>
    </lineage>
</organism>
<proteinExistence type="predicted"/>
<dbReference type="Pfam" id="PF13976">
    <property type="entry name" value="gag_pre-integrs"/>
    <property type="match status" value="1"/>
</dbReference>
<accession>A0A922SCJ4</accession>
<feature type="non-terminal residue" evidence="4">
    <location>
        <position position="489"/>
    </location>
</feature>
<sequence length="489" mass="55823">MDSMRSINLEKFDGNNFRQWKFQIKCALKAKGIDISVPKPAGNNVEWTKNDGMAMFIITSSMDFKQITLIENCETAKEIMTKLESIYEQKSELCKMLIHEKFYQYKMSTNDSVAQHISKVESLAKQLKESGESISEMAVITKILGTLPHKYRSLRQAWMSLDPEQQTLVNLTARLLDEEASLQCEEEQETALLVAKKGWKNSPKQSELNRNASNSNQNKNSKHRFECYNCGKRGHFSRECRAPKKSKYRKPQQEGADLLAFNVETKFHEAEDNVWILDSGASAHMTYRKEFFVELLECNQKSLTLGNKQSVEVAGIGKVLIKRCVNGQWENSELHDVLYVPNLRRNLFSEGVIMRKSYIIIKKDSGAFIYKGNDLVMCATITENNLYELEIKAVVSDTCNLVQSDQNNIKMWHERLGHVNLKQIKSMSADNVVEGLKLNNSDKTDFVCEACAYGKQCRFPFHKSIRGELQPGDLVYSDVCGPMSHTSIQ</sequence>
<protein>
    <recommendedName>
        <fullName evidence="3">CCHC-type domain-containing protein</fullName>
    </recommendedName>
</protein>
<dbReference type="PROSITE" id="PS50158">
    <property type="entry name" value="ZF_CCHC"/>
    <property type="match status" value="1"/>
</dbReference>
<dbReference type="Pfam" id="PF00098">
    <property type="entry name" value="zf-CCHC"/>
    <property type="match status" value="1"/>
</dbReference>
<reference evidence="4" key="1">
    <citation type="journal article" date="2021" name="G3 (Bethesda)">
        <title>Genome and transcriptome analysis of the beet armyworm Spodoptera exigua reveals targets for pest control. .</title>
        <authorList>
            <person name="Simon S."/>
            <person name="Breeschoten T."/>
            <person name="Jansen H.J."/>
            <person name="Dirks R.P."/>
            <person name="Schranz M.E."/>
            <person name="Ros V.I.D."/>
        </authorList>
    </citation>
    <scope>NUCLEOTIDE SEQUENCE</scope>
    <source>
        <strain evidence="4">TB_SE_WUR_2020</strain>
    </source>
</reference>
<name>A0A922SCJ4_SPOEX</name>
<comment type="caution">
    <text evidence="4">The sequence shown here is derived from an EMBL/GenBank/DDBJ whole genome shotgun (WGS) entry which is preliminary data.</text>
</comment>
<evidence type="ECO:0000256" key="1">
    <source>
        <dbReference type="PROSITE-ProRule" id="PRU00047"/>
    </source>
</evidence>
<evidence type="ECO:0000313" key="4">
    <source>
        <dbReference type="EMBL" id="KAH9632388.1"/>
    </source>
</evidence>
<dbReference type="Pfam" id="PF22936">
    <property type="entry name" value="Pol_BBD"/>
    <property type="match status" value="1"/>
</dbReference>
<dbReference type="SMART" id="SM00343">
    <property type="entry name" value="ZnF_C2HC"/>
    <property type="match status" value="1"/>
</dbReference>
<feature type="domain" description="CCHC-type" evidence="3">
    <location>
        <begin position="227"/>
        <end position="241"/>
    </location>
</feature>
<evidence type="ECO:0000256" key="2">
    <source>
        <dbReference type="SAM" id="MobiDB-lite"/>
    </source>
</evidence>
<dbReference type="PANTHER" id="PTHR47481">
    <property type="match status" value="1"/>
</dbReference>
<dbReference type="InterPro" id="IPR001878">
    <property type="entry name" value="Znf_CCHC"/>
</dbReference>
<dbReference type="InterPro" id="IPR025724">
    <property type="entry name" value="GAG-pre-integrase_dom"/>
</dbReference>
<dbReference type="Proteomes" id="UP000814243">
    <property type="component" value="Unassembled WGS sequence"/>
</dbReference>
<dbReference type="InterPro" id="IPR054722">
    <property type="entry name" value="PolX-like_BBD"/>
</dbReference>
<feature type="compositionally biased region" description="Low complexity" evidence="2">
    <location>
        <begin position="209"/>
        <end position="219"/>
    </location>
</feature>
<dbReference type="Pfam" id="PF14223">
    <property type="entry name" value="Retrotran_gag_2"/>
    <property type="match status" value="1"/>
</dbReference>
<dbReference type="PANTHER" id="PTHR47481:SF7">
    <property type="entry name" value="CCHC-TYPE DOMAIN-CONTAINING PROTEIN"/>
    <property type="match status" value="1"/>
</dbReference>
<keyword evidence="1" id="KW-0863">Zinc-finger</keyword>
<keyword evidence="1" id="KW-0862">Zinc</keyword>
<dbReference type="SUPFAM" id="SSF57756">
    <property type="entry name" value="Retrovirus zinc finger-like domains"/>
    <property type="match status" value="1"/>
</dbReference>
<dbReference type="AlphaFoldDB" id="A0A922SCJ4"/>
<dbReference type="GO" id="GO:0008270">
    <property type="term" value="F:zinc ion binding"/>
    <property type="evidence" value="ECO:0007669"/>
    <property type="project" value="UniProtKB-KW"/>
</dbReference>
<dbReference type="GO" id="GO:0003676">
    <property type="term" value="F:nucleic acid binding"/>
    <property type="evidence" value="ECO:0007669"/>
    <property type="project" value="InterPro"/>
</dbReference>
<evidence type="ECO:0000313" key="5">
    <source>
        <dbReference type="Proteomes" id="UP000814243"/>
    </source>
</evidence>
<evidence type="ECO:0000259" key="3">
    <source>
        <dbReference type="PROSITE" id="PS50158"/>
    </source>
</evidence>
<dbReference type="InterPro" id="IPR036875">
    <property type="entry name" value="Znf_CCHC_sf"/>
</dbReference>
<keyword evidence="1" id="KW-0479">Metal-binding</keyword>
<gene>
    <name evidence="4" type="ORF">HF086_011888</name>
</gene>
<dbReference type="EMBL" id="JACEFF010000714">
    <property type="protein sequence ID" value="KAH9632388.1"/>
    <property type="molecule type" value="Genomic_DNA"/>
</dbReference>
<feature type="region of interest" description="Disordered" evidence="2">
    <location>
        <begin position="202"/>
        <end position="221"/>
    </location>
</feature>